<proteinExistence type="predicted"/>
<evidence type="ECO:0000256" key="1">
    <source>
        <dbReference type="SAM" id="MobiDB-lite"/>
    </source>
</evidence>
<keyword evidence="3" id="KW-1185">Reference proteome</keyword>
<comment type="caution">
    <text evidence="2">The sequence shown here is derived from an EMBL/GenBank/DDBJ whole genome shotgun (WGS) entry which is preliminary data.</text>
</comment>
<dbReference type="Proteomes" id="UP001295684">
    <property type="component" value="Unassembled WGS sequence"/>
</dbReference>
<sequence length="468" mass="54715">MSNNSSIVSPPSRFAKPPTRMKKKKLIMRGDYNKMNSNRTIQLSNVGANRSVSPFVGSSISGVSPTKAVDTKLIRQLGKNNKIFLKSDPTSSIKSPSNYSRTSMFRKMYSPTKNPIYDYNKEMCEKDEDFDNIYSTEMEFRKDFGHLLHPENPEEIKLRENLICKIKKICDEYELSDDTFFRTIFIYDFHRRVVQSKWEDNCVLENKPLSDLFIFGEGATGEKKLMQYEKFFDMLSCLTISIKYYEHERESPGVRHILKFFRIEKLVVKIKTDEPEIKKMTDLSELIFDIIYEYICEKQTEILFMINWKMQIINPKHFINHFVRILPSLKTLQTIASRQNKVVKTEESKENNRTESTIHPSKDLEYSHKILKEEIEDCIDSVAKLSPLVPCYIEYNCAEVASAALMISIKHSVKTILNEGDAQREDVNKLKALYSRWTASLFKHYCISKSRISEFCEYLDDFLNKVCE</sequence>
<organism evidence="2 3">
    <name type="scientific">Euplotes crassus</name>
    <dbReference type="NCBI Taxonomy" id="5936"/>
    <lineage>
        <taxon>Eukaryota</taxon>
        <taxon>Sar</taxon>
        <taxon>Alveolata</taxon>
        <taxon>Ciliophora</taxon>
        <taxon>Intramacronucleata</taxon>
        <taxon>Spirotrichea</taxon>
        <taxon>Hypotrichia</taxon>
        <taxon>Euplotida</taxon>
        <taxon>Euplotidae</taxon>
        <taxon>Moneuplotes</taxon>
    </lineage>
</organism>
<dbReference type="EMBL" id="CAMPGE010025425">
    <property type="protein sequence ID" value="CAI2383183.1"/>
    <property type="molecule type" value="Genomic_DNA"/>
</dbReference>
<dbReference type="AlphaFoldDB" id="A0AAD2D8C7"/>
<evidence type="ECO:0000313" key="3">
    <source>
        <dbReference type="Proteomes" id="UP001295684"/>
    </source>
</evidence>
<name>A0AAD2D8C7_EUPCR</name>
<gene>
    <name evidence="2" type="ORF">ECRASSUSDP1_LOCUS24676</name>
</gene>
<feature type="region of interest" description="Disordered" evidence="1">
    <location>
        <begin position="1"/>
        <end position="22"/>
    </location>
</feature>
<accession>A0AAD2D8C7</accession>
<reference evidence="2" key="1">
    <citation type="submission" date="2023-07" db="EMBL/GenBank/DDBJ databases">
        <authorList>
            <consortium name="AG Swart"/>
            <person name="Singh M."/>
            <person name="Singh A."/>
            <person name="Seah K."/>
            <person name="Emmerich C."/>
        </authorList>
    </citation>
    <scope>NUCLEOTIDE SEQUENCE</scope>
    <source>
        <strain evidence="2">DP1</strain>
    </source>
</reference>
<evidence type="ECO:0000313" key="2">
    <source>
        <dbReference type="EMBL" id="CAI2383183.1"/>
    </source>
</evidence>
<protein>
    <submittedName>
        <fullName evidence="2">Uncharacterized protein</fullName>
    </submittedName>
</protein>